<proteinExistence type="predicted"/>
<dbReference type="InterPro" id="IPR045782">
    <property type="entry name" value="TrbL_3"/>
</dbReference>
<dbReference type="STRING" id="662479.C440_06617"/>
<feature type="compositionally biased region" description="Acidic residues" evidence="1">
    <location>
        <begin position="438"/>
        <end position="448"/>
    </location>
</feature>
<evidence type="ECO:0008006" key="5">
    <source>
        <dbReference type="Google" id="ProtNLM"/>
    </source>
</evidence>
<evidence type="ECO:0000313" key="3">
    <source>
        <dbReference type="EMBL" id="ELZ95942.1"/>
    </source>
</evidence>
<dbReference type="EMBL" id="AOLN01000010">
    <property type="protein sequence ID" value="ELZ95942.1"/>
    <property type="molecule type" value="Genomic_DNA"/>
</dbReference>
<dbReference type="PATRIC" id="fig|662479.7.peg.1336"/>
<keyword evidence="2" id="KW-0472">Membrane</keyword>
<feature type="compositionally biased region" description="Polar residues" evidence="1">
    <location>
        <begin position="1"/>
        <end position="11"/>
    </location>
</feature>
<accession>M0IIS8</accession>
<feature type="region of interest" description="Disordered" evidence="1">
    <location>
        <begin position="1"/>
        <end position="31"/>
    </location>
</feature>
<feature type="transmembrane region" description="Helical" evidence="2">
    <location>
        <begin position="318"/>
        <end position="337"/>
    </location>
</feature>
<feature type="transmembrane region" description="Helical" evidence="2">
    <location>
        <begin position="221"/>
        <end position="239"/>
    </location>
</feature>
<feature type="transmembrane region" description="Helical" evidence="2">
    <location>
        <begin position="259"/>
        <end position="279"/>
    </location>
</feature>
<organism evidence="3 4">
    <name type="scientific">Haloferax mucosum ATCC BAA-1512</name>
    <dbReference type="NCBI Taxonomy" id="662479"/>
    <lineage>
        <taxon>Archaea</taxon>
        <taxon>Methanobacteriati</taxon>
        <taxon>Methanobacteriota</taxon>
        <taxon>Stenosarchaea group</taxon>
        <taxon>Halobacteria</taxon>
        <taxon>Halobacteriales</taxon>
        <taxon>Haloferacaceae</taxon>
        <taxon>Haloferax</taxon>
    </lineage>
</organism>
<dbReference type="AlphaFoldDB" id="M0IIS8"/>
<feature type="transmembrane region" description="Helical" evidence="2">
    <location>
        <begin position="92"/>
        <end position="115"/>
    </location>
</feature>
<reference evidence="3 4" key="1">
    <citation type="journal article" date="2014" name="PLoS Genet.">
        <title>Phylogenetically driven sequencing of extremely halophilic archaea reveals strategies for static and dynamic osmo-response.</title>
        <authorList>
            <person name="Becker E.A."/>
            <person name="Seitzer P.M."/>
            <person name="Tritt A."/>
            <person name="Larsen D."/>
            <person name="Krusor M."/>
            <person name="Yao A.I."/>
            <person name="Wu D."/>
            <person name="Madern D."/>
            <person name="Eisen J.A."/>
            <person name="Darling A.E."/>
            <person name="Facciotti M.T."/>
        </authorList>
    </citation>
    <scope>NUCLEOTIDE SEQUENCE [LARGE SCALE GENOMIC DNA]</scope>
    <source>
        <strain evidence="3 4">ATCC BAA-1512</strain>
    </source>
</reference>
<dbReference type="Pfam" id="PF19590">
    <property type="entry name" value="TrbL_3"/>
    <property type="match status" value="1"/>
</dbReference>
<feature type="transmembrane region" description="Helical" evidence="2">
    <location>
        <begin position="52"/>
        <end position="72"/>
    </location>
</feature>
<sequence>MTRTTDTTNRIRSPLSEPSRSETADSAASGGHTRNHAAFFLLVGIKGPIKDVINQLFFGLFDLIVGLLSDILREFIYLNPQHLRAVEGVYELGIFFFFVIVALYGTAMLGLFELFPSTERTDPIRFAARALAATTSIWIVNPPGWGPNLLDRGAFAAAFVVANELSDLYLDELGTGISFQSDQIANALGAPFVILGAGYLIGGTILTAELVLLILLLMRQVIVIATYALYPALIALWIADSGPMKYGQKLSSKMFQTCITLIAGGVIISAVFAVGMGLLTETSPFFAGGVPSSTTTDGAPVANGVFATPNPGDVVMNFLLKALIVIVVLGLPSLMLVQMLGSVGSALSSVAQAGAAVATSGASLSASVASQGAKTAAKQVGKQGLRKGLQSTAQMGASKAKAGAKKKVKQTTSRLKNTATDLEPAPVAANTNRHAPAAEDEDEEERRR</sequence>
<evidence type="ECO:0000256" key="1">
    <source>
        <dbReference type="SAM" id="MobiDB-lite"/>
    </source>
</evidence>
<dbReference type="RefSeq" id="WP_008319471.1">
    <property type="nucleotide sequence ID" value="NZ_AOLN01000010.1"/>
</dbReference>
<feature type="region of interest" description="Disordered" evidence="1">
    <location>
        <begin position="391"/>
        <end position="448"/>
    </location>
</feature>
<keyword evidence="4" id="KW-1185">Reference proteome</keyword>
<comment type="caution">
    <text evidence="3">The sequence shown here is derived from an EMBL/GenBank/DDBJ whole genome shotgun (WGS) entry which is preliminary data.</text>
</comment>
<evidence type="ECO:0000256" key="2">
    <source>
        <dbReference type="SAM" id="Phobius"/>
    </source>
</evidence>
<gene>
    <name evidence="3" type="ORF">C440_06617</name>
</gene>
<dbReference type="OrthoDB" id="241661at2157"/>
<keyword evidence="2" id="KW-1133">Transmembrane helix</keyword>
<name>M0IIS8_9EURY</name>
<protein>
    <recommendedName>
        <fullName evidence="5">TrbL/VirB6 plasmid conjugal transfer protein</fullName>
    </recommendedName>
</protein>
<evidence type="ECO:0000313" key="4">
    <source>
        <dbReference type="Proteomes" id="UP000011550"/>
    </source>
</evidence>
<dbReference type="Proteomes" id="UP000011550">
    <property type="component" value="Unassembled WGS sequence"/>
</dbReference>
<feature type="transmembrane region" description="Helical" evidence="2">
    <location>
        <begin position="192"/>
        <end position="215"/>
    </location>
</feature>
<feature type="compositionally biased region" description="Polar residues" evidence="1">
    <location>
        <begin position="410"/>
        <end position="420"/>
    </location>
</feature>
<keyword evidence="2" id="KW-0812">Transmembrane</keyword>